<evidence type="ECO:0000313" key="11">
    <source>
        <dbReference type="Proteomes" id="UP000826234"/>
    </source>
</evidence>
<comment type="catalytic activity">
    <reaction evidence="8">
        <text>L-seryl-[protein] + ATP = O-phospho-L-seryl-[protein] + ADP + H(+)</text>
        <dbReference type="Rhea" id="RHEA:17989"/>
        <dbReference type="Rhea" id="RHEA-COMP:9863"/>
        <dbReference type="Rhea" id="RHEA-COMP:11604"/>
        <dbReference type="ChEBI" id="CHEBI:15378"/>
        <dbReference type="ChEBI" id="CHEBI:29999"/>
        <dbReference type="ChEBI" id="CHEBI:30616"/>
        <dbReference type="ChEBI" id="CHEBI:83421"/>
        <dbReference type="ChEBI" id="CHEBI:456216"/>
        <dbReference type="EC" id="2.7.11.1"/>
    </reaction>
</comment>
<dbReference type="CDD" id="cd00180">
    <property type="entry name" value="PKc"/>
    <property type="match status" value="1"/>
</dbReference>
<dbReference type="Proteomes" id="UP000826234">
    <property type="component" value="Unassembled WGS sequence"/>
</dbReference>
<keyword evidence="6" id="KW-0067">ATP-binding</keyword>
<evidence type="ECO:0000256" key="6">
    <source>
        <dbReference type="ARBA" id="ARBA00022840"/>
    </source>
</evidence>
<dbReference type="SUPFAM" id="SSF56112">
    <property type="entry name" value="Protein kinase-like (PK-like)"/>
    <property type="match status" value="1"/>
</dbReference>
<evidence type="ECO:0000256" key="8">
    <source>
        <dbReference type="ARBA" id="ARBA00048679"/>
    </source>
</evidence>
<dbReference type="InterPro" id="IPR011009">
    <property type="entry name" value="Kinase-like_dom_sf"/>
</dbReference>
<comment type="catalytic activity">
    <reaction evidence="7">
        <text>L-threonyl-[protein] + ATP = O-phospho-L-threonyl-[protein] + ADP + H(+)</text>
        <dbReference type="Rhea" id="RHEA:46608"/>
        <dbReference type="Rhea" id="RHEA-COMP:11060"/>
        <dbReference type="Rhea" id="RHEA-COMP:11605"/>
        <dbReference type="ChEBI" id="CHEBI:15378"/>
        <dbReference type="ChEBI" id="CHEBI:30013"/>
        <dbReference type="ChEBI" id="CHEBI:30616"/>
        <dbReference type="ChEBI" id="CHEBI:61977"/>
        <dbReference type="ChEBI" id="CHEBI:456216"/>
        <dbReference type="EC" id="2.7.11.1"/>
    </reaction>
</comment>
<evidence type="ECO:0000256" key="7">
    <source>
        <dbReference type="ARBA" id="ARBA00047899"/>
    </source>
</evidence>
<organism evidence="10 11">
    <name type="scientific">Phrynosoma platyrhinos</name>
    <name type="common">Desert horned lizard</name>
    <dbReference type="NCBI Taxonomy" id="52577"/>
    <lineage>
        <taxon>Eukaryota</taxon>
        <taxon>Metazoa</taxon>
        <taxon>Chordata</taxon>
        <taxon>Craniata</taxon>
        <taxon>Vertebrata</taxon>
        <taxon>Euteleostomi</taxon>
        <taxon>Lepidosauria</taxon>
        <taxon>Squamata</taxon>
        <taxon>Bifurcata</taxon>
        <taxon>Unidentata</taxon>
        <taxon>Episquamata</taxon>
        <taxon>Toxicofera</taxon>
        <taxon>Iguania</taxon>
        <taxon>Phrynosomatidae</taxon>
        <taxon>Phrynosomatinae</taxon>
        <taxon>Phrynosoma</taxon>
    </lineage>
</organism>
<keyword evidence="3" id="KW-0808">Transferase</keyword>
<evidence type="ECO:0000256" key="3">
    <source>
        <dbReference type="ARBA" id="ARBA00022679"/>
    </source>
</evidence>
<dbReference type="PANTHER" id="PTHR24363:SF0">
    <property type="entry name" value="SERINE_THREONINE KINASE LIKE DOMAIN CONTAINING 1"/>
    <property type="match status" value="1"/>
</dbReference>
<evidence type="ECO:0000256" key="5">
    <source>
        <dbReference type="ARBA" id="ARBA00022777"/>
    </source>
</evidence>
<dbReference type="Gene3D" id="1.25.10.10">
    <property type="entry name" value="Leucine-rich Repeat Variant"/>
    <property type="match status" value="1"/>
</dbReference>
<evidence type="ECO:0000256" key="4">
    <source>
        <dbReference type="ARBA" id="ARBA00022741"/>
    </source>
</evidence>
<evidence type="ECO:0000313" key="10">
    <source>
        <dbReference type="EMBL" id="KAH0615370.1"/>
    </source>
</evidence>
<feature type="domain" description="Protein kinase" evidence="9">
    <location>
        <begin position="1"/>
        <end position="206"/>
    </location>
</feature>
<comment type="caution">
    <text evidence="10">The sequence shown here is derived from an EMBL/GenBank/DDBJ whole genome shotgun (WGS) entry which is preliminary data.</text>
</comment>
<sequence>MERYEVECIDEKHANDALAEVINLLKIKHRNIWPYKEFFITWDNKVIQMFLGQMVDALVYIHQQKIFHRNIKPSNILLSGETSFMLCDFGSESLMTDEMKWQIRVKEDPHYGCWMAPEALEFSFSDKADIWSLGCVLLEMMSCSRLKAKDIIQLLHDIQKNSSCLEGALKAMKHQETPLASILLGMLKIEPTMRPTAQELVDNPFIRECLVLAESPLIKVKKSLPPGLLDIILDGGIQTVLEFMVSYQDIEEAQEKSIERLISLLKEAKVSVKVFLGLMDPVTYAMKNHMDSPEVLLAGFYFLLEIIGRAVGQNLNVEMLACNNILSCLLDSMRAHMDNEGLLQMICTLFMMMSSNEAAAEALRKAEIFSDMLTILNKFAHNKEICLACCGVIWSLLANLTDVAEIPLKDAIEVVTLVLHTHLEHAEVAESACCAFWALSLHGCIEEANYEPYALLLLEALRCHLERPVLAKNACLALASLLRTSELSGFRFIITDEKGNGISLLKDCYQLHCEDPEVVEDICILIEEMFKYDEIVLEMVSQNISEMLTEMKKRFTSSLVSKNIS</sequence>
<keyword evidence="2" id="KW-0723">Serine/threonine-protein kinase</keyword>
<name>A0ABQ7SDG1_PHRPL</name>
<dbReference type="InterPro" id="IPR016024">
    <property type="entry name" value="ARM-type_fold"/>
</dbReference>
<dbReference type="Gene3D" id="1.10.510.10">
    <property type="entry name" value="Transferase(Phosphotransferase) domain 1"/>
    <property type="match status" value="1"/>
</dbReference>
<evidence type="ECO:0000259" key="9">
    <source>
        <dbReference type="PROSITE" id="PS50011"/>
    </source>
</evidence>
<keyword evidence="11" id="KW-1185">Reference proteome</keyword>
<dbReference type="PANTHER" id="PTHR24363">
    <property type="entry name" value="SERINE/THREONINE PROTEIN KINASE"/>
    <property type="match status" value="1"/>
</dbReference>
<dbReference type="EMBL" id="JAIPUX010005291">
    <property type="protein sequence ID" value="KAH0615370.1"/>
    <property type="molecule type" value="Genomic_DNA"/>
</dbReference>
<dbReference type="PROSITE" id="PS50011">
    <property type="entry name" value="PROTEIN_KINASE_DOM"/>
    <property type="match status" value="1"/>
</dbReference>
<reference evidence="10 11" key="1">
    <citation type="journal article" date="2022" name="Gigascience">
        <title>A chromosome-level genome assembly and annotation of the desert horned lizard, Phrynosoma platyrhinos, provides insight into chromosomal rearrangements among reptiles.</title>
        <authorList>
            <person name="Koochekian N."/>
            <person name="Ascanio A."/>
            <person name="Farleigh K."/>
            <person name="Card D.C."/>
            <person name="Schield D.R."/>
            <person name="Castoe T.A."/>
            <person name="Jezkova T."/>
        </authorList>
    </citation>
    <scope>NUCLEOTIDE SEQUENCE [LARGE SCALE GENOMIC DNA]</scope>
    <source>
        <strain evidence="10">NK-2021</strain>
    </source>
</reference>
<dbReference type="EC" id="2.7.11.1" evidence="1"/>
<dbReference type="InterPro" id="IPR011989">
    <property type="entry name" value="ARM-like"/>
</dbReference>
<evidence type="ECO:0000256" key="2">
    <source>
        <dbReference type="ARBA" id="ARBA00022527"/>
    </source>
</evidence>
<keyword evidence="5" id="KW-0418">Kinase</keyword>
<dbReference type="InterPro" id="IPR000719">
    <property type="entry name" value="Prot_kinase_dom"/>
</dbReference>
<dbReference type="SUPFAM" id="SSF48371">
    <property type="entry name" value="ARM repeat"/>
    <property type="match status" value="1"/>
</dbReference>
<dbReference type="Pfam" id="PF00069">
    <property type="entry name" value="Pkinase"/>
    <property type="match status" value="1"/>
</dbReference>
<accession>A0ABQ7SDG1</accession>
<keyword evidence="4" id="KW-0547">Nucleotide-binding</keyword>
<gene>
    <name evidence="10" type="ORF">JD844_004552</name>
</gene>
<proteinExistence type="predicted"/>
<evidence type="ECO:0000256" key="1">
    <source>
        <dbReference type="ARBA" id="ARBA00012513"/>
    </source>
</evidence>
<protein>
    <recommendedName>
        <fullName evidence="1">non-specific serine/threonine protein kinase</fullName>
        <ecNumber evidence="1">2.7.11.1</ecNumber>
    </recommendedName>
</protein>